<evidence type="ECO:0000313" key="1">
    <source>
        <dbReference type="EMBL" id="KAJ1675210.1"/>
    </source>
</evidence>
<accession>A0ACC1HGR4</accession>
<comment type="caution">
    <text evidence="1">The sequence shown here is derived from an EMBL/GenBank/DDBJ whole genome shotgun (WGS) entry which is preliminary data.</text>
</comment>
<protein>
    <submittedName>
        <fullName evidence="1">Uncharacterized protein</fullName>
    </submittedName>
</protein>
<organism evidence="1 2">
    <name type="scientific">Spiromyces aspiralis</name>
    <dbReference type="NCBI Taxonomy" id="68401"/>
    <lineage>
        <taxon>Eukaryota</taxon>
        <taxon>Fungi</taxon>
        <taxon>Fungi incertae sedis</taxon>
        <taxon>Zoopagomycota</taxon>
        <taxon>Kickxellomycotina</taxon>
        <taxon>Kickxellomycetes</taxon>
        <taxon>Kickxellales</taxon>
        <taxon>Kickxellaceae</taxon>
        <taxon>Spiromyces</taxon>
    </lineage>
</organism>
<gene>
    <name evidence="1" type="ORF">EV182_001720</name>
</gene>
<dbReference type="Proteomes" id="UP001145114">
    <property type="component" value="Unassembled WGS sequence"/>
</dbReference>
<dbReference type="EMBL" id="JAMZIH010005424">
    <property type="protein sequence ID" value="KAJ1675210.1"/>
    <property type="molecule type" value="Genomic_DNA"/>
</dbReference>
<reference evidence="1" key="1">
    <citation type="submission" date="2022-06" db="EMBL/GenBank/DDBJ databases">
        <title>Phylogenomic reconstructions and comparative analyses of Kickxellomycotina fungi.</title>
        <authorList>
            <person name="Reynolds N.K."/>
            <person name="Stajich J.E."/>
            <person name="Barry K."/>
            <person name="Grigoriev I.V."/>
            <person name="Crous P."/>
            <person name="Smith M.E."/>
        </authorList>
    </citation>
    <scope>NUCLEOTIDE SEQUENCE</scope>
    <source>
        <strain evidence="1">RSA 2271</strain>
    </source>
</reference>
<proteinExistence type="predicted"/>
<sequence>MKFIDSFGATVWALVFYAAVGVVAFVLLKFVILPAGTRRPRQNTVMILGPMNSGKTTLWAQVSVHLMDIPGHPKLRGEFDQYTPITKGIIFMVDSSALGSDVQDTAEYVHIRGVLHCGAGILGLHLYDILIDKHVQNNEIPILIVCHKQDRKGALGKDRVFELLASEIDKLRSTRQNALQEHDADEHGGGAENDERAQFLGLDGKSFEFDDLVNPVAAVESGTRMDGEDFKGFEDIKQWVVRLFEA</sequence>
<name>A0ACC1HGR4_9FUNG</name>
<evidence type="ECO:0000313" key="2">
    <source>
        <dbReference type="Proteomes" id="UP001145114"/>
    </source>
</evidence>
<keyword evidence="2" id="KW-1185">Reference proteome</keyword>